<dbReference type="EMBL" id="CP013254">
    <property type="protein sequence ID" value="ALU38806.1"/>
    <property type="molecule type" value="Genomic_DNA"/>
</dbReference>
<dbReference type="Proteomes" id="UP000057181">
    <property type="component" value="Chromosome"/>
</dbReference>
<feature type="region of interest" description="Disordered" evidence="1">
    <location>
        <begin position="1"/>
        <end position="96"/>
    </location>
</feature>
<protein>
    <submittedName>
        <fullName evidence="2">Uncharacterized protein</fullName>
    </submittedName>
</protein>
<feature type="compositionally biased region" description="Low complexity" evidence="1">
    <location>
        <begin position="33"/>
        <end position="57"/>
    </location>
</feature>
<name>A0A0U3HMJ6_9MICC</name>
<evidence type="ECO:0000256" key="1">
    <source>
        <dbReference type="SAM" id="MobiDB-lite"/>
    </source>
</evidence>
<dbReference type="AlphaFoldDB" id="A0A0U3HMJ6"/>
<organism evidence="2 3">
    <name type="scientific">Kocuria flava</name>
    <dbReference type="NCBI Taxonomy" id="446860"/>
    <lineage>
        <taxon>Bacteria</taxon>
        <taxon>Bacillati</taxon>
        <taxon>Actinomycetota</taxon>
        <taxon>Actinomycetes</taxon>
        <taxon>Micrococcales</taxon>
        <taxon>Micrococcaceae</taxon>
        <taxon>Kocuria</taxon>
    </lineage>
</organism>
<reference evidence="2 3" key="1">
    <citation type="submission" date="2015-11" db="EMBL/GenBank/DDBJ databases">
        <title>Complete Genome Sequence of Kocuria flava strain HO-9041.</title>
        <authorList>
            <person name="Zhou M."/>
            <person name="Dai J."/>
        </authorList>
    </citation>
    <scope>NUCLEOTIDE SEQUENCE [LARGE SCALE GENOMIC DNA]</scope>
    <source>
        <strain evidence="2 3">HO-9041</strain>
    </source>
</reference>
<evidence type="ECO:0000313" key="2">
    <source>
        <dbReference type="EMBL" id="ALU38806.1"/>
    </source>
</evidence>
<dbReference type="STRING" id="446860.AS188_02510"/>
<proteinExistence type="predicted"/>
<dbReference type="KEGG" id="kfv:AS188_02510"/>
<evidence type="ECO:0000313" key="3">
    <source>
        <dbReference type="Proteomes" id="UP000057181"/>
    </source>
</evidence>
<gene>
    <name evidence="2" type="ORF">AS188_02510</name>
</gene>
<accession>A0A0U3HMJ6</accession>
<sequence>MTGSGTLRAGPSSEAGTYSSAVAAGPSPEEEVGAGLEEPGLGGAAASSFPGSPGAQPVRRSVASRTTPIGAPTDHDRTMDPPLRSIAVPVAAECPR</sequence>